<organism evidence="3 5">
    <name type="scientific">Cucumis melo var. makuwa</name>
    <name type="common">Oriental melon</name>
    <dbReference type="NCBI Taxonomy" id="1194695"/>
    <lineage>
        <taxon>Eukaryota</taxon>
        <taxon>Viridiplantae</taxon>
        <taxon>Streptophyta</taxon>
        <taxon>Embryophyta</taxon>
        <taxon>Tracheophyta</taxon>
        <taxon>Spermatophyta</taxon>
        <taxon>Magnoliopsida</taxon>
        <taxon>eudicotyledons</taxon>
        <taxon>Gunneridae</taxon>
        <taxon>Pentapetalae</taxon>
        <taxon>rosids</taxon>
        <taxon>fabids</taxon>
        <taxon>Cucurbitales</taxon>
        <taxon>Cucurbitaceae</taxon>
        <taxon>Benincaseae</taxon>
        <taxon>Cucumis</taxon>
    </lineage>
</organism>
<protein>
    <recommendedName>
        <fullName evidence="6">CACTA en-spm transposon protein</fullName>
    </recommendedName>
</protein>
<name>A0A5D3DSN7_CUCMM</name>
<dbReference type="Proteomes" id="UP000321393">
    <property type="component" value="Unassembled WGS sequence"/>
</dbReference>
<proteinExistence type="predicted"/>
<feature type="compositionally biased region" description="Polar residues" evidence="1">
    <location>
        <begin position="19"/>
        <end position="32"/>
    </location>
</feature>
<evidence type="ECO:0000313" key="4">
    <source>
        <dbReference type="Proteomes" id="UP000321393"/>
    </source>
</evidence>
<comment type="caution">
    <text evidence="3">The sequence shown here is derived from an EMBL/GenBank/DDBJ whole genome shotgun (WGS) entry which is preliminary data.</text>
</comment>
<accession>A0A5D3DSN7</accession>
<gene>
    <name evidence="3" type="ORF">E5676_scaffold313G002350</name>
    <name evidence="2" type="ORF">E6C27_scaffold154G001510</name>
</gene>
<dbReference type="AlphaFoldDB" id="A0A5D3DSN7"/>
<evidence type="ECO:0008006" key="6">
    <source>
        <dbReference type="Google" id="ProtNLM"/>
    </source>
</evidence>
<evidence type="ECO:0000313" key="3">
    <source>
        <dbReference type="EMBL" id="TYK26603.1"/>
    </source>
</evidence>
<evidence type="ECO:0000313" key="2">
    <source>
        <dbReference type="EMBL" id="KAA0062376.1"/>
    </source>
</evidence>
<dbReference type="EMBL" id="SSTD01003373">
    <property type="protein sequence ID" value="TYK26603.1"/>
    <property type="molecule type" value="Genomic_DNA"/>
</dbReference>
<dbReference type="Proteomes" id="UP000321947">
    <property type="component" value="Unassembled WGS sequence"/>
</dbReference>
<sequence length="85" mass="9652">MDGSLDDNHEGEDEFGSVDPSSMGSPQETLQGDMSLPHVSKFVEGQMKMSLRKYRTDFHKHYKCYKTDEAACANPPKRLRSIIED</sequence>
<evidence type="ECO:0000256" key="1">
    <source>
        <dbReference type="SAM" id="MobiDB-lite"/>
    </source>
</evidence>
<evidence type="ECO:0000313" key="5">
    <source>
        <dbReference type="Proteomes" id="UP000321947"/>
    </source>
</evidence>
<dbReference type="EMBL" id="SSTE01004583">
    <property type="protein sequence ID" value="KAA0062376.1"/>
    <property type="molecule type" value="Genomic_DNA"/>
</dbReference>
<reference evidence="4 5" key="1">
    <citation type="submission" date="2019-08" db="EMBL/GenBank/DDBJ databases">
        <title>Draft genome sequences of two oriental melons (Cucumis melo L. var makuwa).</title>
        <authorList>
            <person name="Kwon S.-Y."/>
        </authorList>
    </citation>
    <scope>NUCLEOTIDE SEQUENCE [LARGE SCALE GENOMIC DNA]</scope>
    <source>
        <strain evidence="5">cv. Chang Bougi</strain>
        <strain evidence="4">cv. SW 3</strain>
        <tissue evidence="3">Leaf</tissue>
    </source>
</reference>
<feature type="region of interest" description="Disordered" evidence="1">
    <location>
        <begin position="1"/>
        <end position="37"/>
    </location>
</feature>